<accession>F9UJW1</accession>
<dbReference type="InterPro" id="IPR036063">
    <property type="entry name" value="Smr_dom_sf"/>
</dbReference>
<evidence type="ECO:0000313" key="3">
    <source>
        <dbReference type="Proteomes" id="UP000004978"/>
    </source>
</evidence>
<feature type="domain" description="Smr" evidence="1">
    <location>
        <begin position="5"/>
        <end position="74"/>
    </location>
</feature>
<protein>
    <recommendedName>
        <fullName evidence="1">Smr domain-containing protein</fullName>
    </recommendedName>
</protein>
<comment type="caution">
    <text evidence="2">The sequence shown here is derived from an EMBL/GenBank/DDBJ whole genome shotgun (WGS) entry which is preliminary data.</text>
</comment>
<dbReference type="Proteomes" id="UP000004978">
    <property type="component" value="Unassembled WGS sequence"/>
</dbReference>
<name>F9UJW1_9BACT</name>
<proteinExistence type="predicted"/>
<dbReference type="PROSITE" id="PS50828">
    <property type="entry name" value="SMR"/>
    <property type="match status" value="1"/>
</dbReference>
<reference evidence="2 3" key="1">
    <citation type="journal article" date="2013" name="Genome Announc.">
        <title>Genome Sequence of Mycoplasma columbinum Strain SF7.</title>
        <authorList>
            <person name="Guo Z."/>
            <person name="Xu X."/>
            <person name="Zheng Q."/>
            <person name="Li T."/>
            <person name="Kuang S."/>
            <person name="Zhang Z."/>
            <person name="Chen Y."/>
            <person name="Lu X."/>
            <person name="Zhou R."/>
            <person name="Bi D."/>
            <person name="Jin H."/>
        </authorList>
    </citation>
    <scope>NUCLEOTIDE SEQUENCE [LARGE SCALE GENOMIC DNA]</scope>
    <source>
        <strain evidence="2 3">SF7</strain>
    </source>
</reference>
<dbReference type="EMBL" id="AFXA01000009">
    <property type="protein sequence ID" value="EGV00307.1"/>
    <property type="molecule type" value="Genomic_DNA"/>
</dbReference>
<organism evidence="2 3">
    <name type="scientific">Mycoplasmopsis columbina SF7</name>
    <dbReference type="NCBI Taxonomy" id="1037410"/>
    <lineage>
        <taxon>Bacteria</taxon>
        <taxon>Bacillati</taxon>
        <taxon>Mycoplasmatota</taxon>
        <taxon>Mycoplasmoidales</taxon>
        <taxon>Metamycoplasmataceae</taxon>
        <taxon>Mycoplasmopsis</taxon>
    </lineage>
</organism>
<evidence type="ECO:0000259" key="1">
    <source>
        <dbReference type="PROSITE" id="PS50828"/>
    </source>
</evidence>
<evidence type="ECO:0000313" key="2">
    <source>
        <dbReference type="EMBL" id="EGV00307.1"/>
    </source>
</evidence>
<dbReference type="AlphaFoldDB" id="F9UJW1"/>
<dbReference type="Gene3D" id="3.30.1370.110">
    <property type="match status" value="1"/>
</dbReference>
<gene>
    <name evidence="2" type="ORF">MCSF7_00839</name>
</gene>
<dbReference type="SUPFAM" id="SSF160443">
    <property type="entry name" value="SMR domain-like"/>
    <property type="match status" value="1"/>
</dbReference>
<dbReference type="STRING" id="1037410.MCSF7_00839"/>
<keyword evidence="3" id="KW-1185">Reference proteome</keyword>
<dbReference type="InterPro" id="IPR002625">
    <property type="entry name" value="Smr_dom"/>
</dbReference>
<dbReference type="RefSeq" id="WP_006608578.1">
    <property type="nucleotide sequence ID" value="NZ_AFXA01000009.1"/>
</dbReference>
<sequence length="102" mass="11941">MFKQIDLHGLDQIQALSKVELAFLDAQEHNISKIEIITGKGSKTLFTVVEDYLMKHDYSYAITNDNGAFEVYLEQDYWDDEEEDNYCDVLKEYPFPEDENCC</sequence>
<dbReference type="Pfam" id="PF01713">
    <property type="entry name" value="Smr"/>
    <property type="match status" value="1"/>
</dbReference>